<organism evidence="2 3">
    <name type="scientific">Paenibacillus naphthalenovorans</name>
    <dbReference type="NCBI Taxonomy" id="162209"/>
    <lineage>
        <taxon>Bacteria</taxon>
        <taxon>Bacillati</taxon>
        <taxon>Bacillota</taxon>
        <taxon>Bacilli</taxon>
        <taxon>Bacillales</taxon>
        <taxon>Paenibacillaceae</taxon>
        <taxon>Paenibacillus</taxon>
    </lineage>
</organism>
<dbReference type="Gene3D" id="3.30.457.10">
    <property type="entry name" value="Copper amine oxidase-like, N-terminal domain"/>
    <property type="match status" value="1"/>
</dbReference>
<reference evidence="3" key="1">
    <citation type="submission" date="2015-12" db="EMBL/GenBank/DDBJ databases">
        <title>Complete genome sequences of two moderately thermophilic Paenibacillus species.</title>
        <authorList>
            <person name="Butler R.III."/>
            <person name="Wang J."/>
            <person name="Stark B.C."/>
            <person name="Pombert J.-F."/>
        </authorList>
    </citation>
    <scope>NUCLEOTIDE SEQUENCE [LARGE SCALE GENOMIC DNA]</scope>
    <source>
        <strain evidence="3">32O-Y</strain>
    </source>
</reference>
<dbReference type="SUPFAM" id="SSF88713">
    <property type="entry name" value="Glycoside hydrolase/deacetylase"/>
    <property type="match status" value="1"/>
</dbReference>
<dbReference type="InterPro" id="IPR002509">
    <property type="entry name" value="NODB_dom"/>
</dbReference>
<dbReference type="OrthoDB" id="258610at2"/>
<dbReference type="KEGG" id="pnp:IJ22_38600"/>
<protein>
    <submittedName>
        <fullName evidence="2">Polysaccharide deacetylase</fullName>
    </submittedName>
</protein>
<dbReference type="Pfam" id="PF07833">
    <property type="entry name" value="Cu_amine_oxidN1"/>
    <property type="match status" value="1"/>
</dbReference>
<dbReference type="PANTHER" id="PTHR10587">
    <property type="entry name" value="GLYCOSYL TRANSFERASE-RELATED"/>
    <property type="match status" value="1"/>
</dbReference>
<dbReference type="InterPro" id="IPR011330">
    <property type="entry name" value="Glyco_hydro/deAcase_b/a-brl"/>
</dbReference>
<dbReference type="Gene3D" id="3.20.20.370">
    <property type="entry name" value="Glycoside hydrolase/deacetylase"/>
    <property type="match status" value="1"/>
</dbReference>
<dbReference type="PROSITE" id="PS51677">
    <property type="entry name" value="NODB"/>
    <property type="match status" value="1"/>
</dbReference>
<evidence type="ECO:0000313" key="3">
    <source>
        <dbReference type="Proteomes" id="UP000061660"/>
    </source>
</evidence>
<dbReference type="EMBL" id="CP013652">
    <property type="protein sequence ID" value="ALS24191.1"/>
    <property type="molecule type" value="Genomic_DNA"/>
</dbReference>
<dbReference type="AlphaFoldDB" id="A0A0U2N057"/>
<dbReference type="GO" id="GO:0016810">
    <property type="term" value="F:hydrolase activity, acting on carbon-nitrogen (but not peptide) bonds"/>
    <property type="evidence" value="ECO:0007669"/>
    <property type="project" value="InterPro"/>
</dbReference>
<evidence type="ECO:0000259" key="1">
    <source>
        <dbReference type="PROSITE" id="PS51677"/>
    </source>
</evidence>
<dbReference type="CDD" id="cd10944">
    <property type="entry name" value="CE4_SmPgdA_like"/>
    <property type="match status" value="1"/>
</dbReference>
<dbReference type="PATRIC" id="fig|162209.4.peg.4110"/>
<dbReference type="InterPro" id="IPR050248">
    <property type="entry name" value="Polysacc_deacetylase_ArnD"/>
</dbReference>
<dbReference type="STRING" id="162209.IJ22_38600"/>
<name>A0A0U2N057_9BACL</name>
<dbReference type="PANTHER" id="PTHR10587:SF125">
    <property type="entry name" value="POLYSACCHARIDE DEACETYLASE YHEN-RELATED"/>
    <property type="match status" value="1"/>
</dbReference>
<dbReference type="RefSeq" id="WP_082660883.1">
    <property type="nucleotide sequence ID" value="NZ_CP013652.1"/>
</dbReference>
<dbReference type="Pfam" id="PF01522">
    <property type="entry name" value="Polysacc_deac_1"/>
    <property type="match status" value="1"/>
</dbReference>
<dbReference type="InterPro" id="IPR036582">
    <property type="entry name" value="Mao_N_sf"/>
</dbReference>
<reference evidence="2 3" key="2">
    <citation type="journal article" date="2016" name="Genome Announc.">
        <title>Complete Genome Sequences of Two Interactive Moderate Thermophiles, Paenibacillus napthalenovorans 32O-Y and Paenibacillus sp. 32O-W.</title>
        <authorList>
            <person name="Butler R.R.III."/>
            <person name="Wang J."/>
            <person name="Stark B.C."/>
            <person name="Pombert J.F."/>
        </authorList>
    </citation>
    <scope>NUCLEOTIDE SEQUENCE [LARGE SCALE GENOMIC DNA]</scope>
    <source>
        <strain evidence="2 3">32O-Y</strain>
    </source>
</reference>
<dbReference type="Proteomes" id="UP000061660">
    <property type="component" value="Chromosome"/>
</dbReference>
<accession>A0A0U2N057</accession>
<dbReference type="InterPro" id="IPR012854">
    <property type="entry name" value="Cu_amine_oxidase-like_N"/>
</dbReference>
<feature type="domain" description="NodB homology" evidence="1">
    <location>
        <begin position="69"/>
        <end position="254"/>
    </location>
</feature>
<proteinExistence type="predicted"/>
<gene>
    <name evidence="2" type="ORF">IJ22_38600</name>
</gene>
<evidence type="ECO:0000313" key="2">
    <source>
        <dbReference type="EMBL" id="ALS24191.1"/>
    </source>
</evidence>
<keyword evidence="3" id="KW-1185">Reference proteome</keyword>
<dbReference type="GO" id="GO:0005975">
    <property type="term" value="P:carbohydrate metabolic process"/>
    <property type="evidence" value="ECO:0007669"/>
    <property type="project" value="InterPro"/>
</dbReference>
<sequence length="472" mass="53263" precursor="true">MMRGICAFGCSRLVPVILRMLCLMLLFAVFPNTAWAMPCSMGEEEAVFAQLQAGKRMEAEKTYSVPADPTVYLTFDDGPSQLTPKVLDILQAEGVQATFFVLGEQAEQRPELVRRIVKEGHVLGNHTYNHKYKELYSDFSVFWDQVQKTEKVLADQTGERTRLLRAPGGTFGHFDAFYYHYLSLAGYEVYDWNIDSEDARRPGMTAESIYRTVEKGPFRHELIVLMHDGPGHEESVKALPRIIRLFKEKGYAFATLSSSVKPVQFSLGKQKWPRTVSREKYEQMVAAAREHGKLWSDLPNIRQTPQTMIAAEGAVPGPERLRLQTGGTAVSLAKSEMIYRDGYYLVPIRQLSSLMGGTVEWKEQDRTAAVTRGLYQAEYDFAQRELRVINPAGALQTISLPEMEVRDGVLYVPLRKTLELFGGRVTAYLAEAEPGTAEVRISLSGPYGSWWGIYQQLKETAGLSKHSETRTY</sequence>